<name>A0A0B6YR00_9EUPU</name>
<proteinExistence type="predicted"/>
<dbReference type="EMBL" id="HACG01011010">
    <property type="protein sequence ID" value="CEK57875.1"/>
    <property type="molecule type" value="Transcribed_RNA"/>
</dbReference>
<feature type="non-terminal residue" evidence="1">
    <location>
        <position position="55"/>
    </location>
</feature>
<protein>
    <submittedName>
        <fullName evidence="1">Uncharacterized protein</fullName>
    </submittedName>
</protein>
<dbReference type="AlphaFoldDB" id="A0A0B6YR00"/>
<gene>
    <name evidence="1" type="primary">ORF31310</name>
</gene>
<accession>A0A0B6YR00</accession>
<evidence type="ECO:0000313" key="1">
    <source>
        <dbReference type="EMBL" id="CEK57875.1"/>
    </source>
</evidence>
<organism evidence="1">
    <name type="scientific">Arion vulgaris</name>
    <dbReference type="NCBI Taxonomy" id="1028688"/>
    <lineage>
        <taxon>Eukaryota</taxon>
        <taxon>Metazoa</taxon>
        <taxon>Spiralia</taxon>
        <taxon>Lophotrochozoa</taxon>
        <taxon>Mollusca</taxon>
        <taxon>Gastropoda</taxon>
        <taxon>Heterobranchia</taxon>
        <taxon>Euthyneura</taxon>
        <taxon>Panpulmonata</taxon>
        <taxon>Eupulmonata</taxon>
        <taxon>Stylommatophora</taxon>
        <taxon>Helicina</taxon>
        <taxon>Arionoidea</taxon>
        <taxon>Arionidae</taxon>
        <taxon>Arion</taxon>
    </lineage>
</organism>
<reference evidence="1" key="1">
    <citation type="submission" date="2014-12" db="EMBL/GenBank/DDBJ databases">
        <title>Insight into the proteome of Arion vulgaris.</title>
        <authorList>
            <person name="Aradska J."/>
            <person name="Bulat T."/>
            <person name="Smidak R."/>
            <person name="Sarate P."/>
            <person name="Gangsoo J."/>
            <person name="Sialana F."/>
            <person name="Bilban M."/>
            <person name="Lubec G."/>
        </authorList>
    </citation>
    <scope>NUCLEOTIDE SEQUENCE</scope>
    <source>
        <tissue evidence="1">Skin</tissue>
    </source>
</reference>
<sequence>MRHCTINSLEDDVDDDVNYDTDEDVEDDVIYDIDDDGGHDVNEDVDLNLFTLEFL</sequence>